<feature type="region of interest" description="Disordered" evidence="2">
    <location>
        <begin position="297"/>
        <end position="362"/>
    </location>
</feature>
<dbReference type="SUPFAM" id="SSF74924">
    <property type="entry name" value="Cap-Gly domain"/>
    <property type="match status" value="1"/>
</dbReference>
<keyword evidence="1" id="KW-0175">Coiled coil</keyword>
<name>A0A1I8H9M2_9PLAT</name>
<dbReference type="AlphaFoldDB" id="A0A1I8H9M2"/>
<dbReference type="Pfam" id="PF01302">
    <property type="entry name" value="CAP_GLY"/>
    <property type="match status" value="1"/>
</dbReference>
<keyword evidence="4" id="KW-1185">Reference proteome</keyword>
<evidence type="ECO:0000313" key="4">
    <source>
        <dbReference type="Proteomes" id="UP000095280"/>
    </source>
</evidence>
<feature type="coiled-coil region" evidence="1">
    <location>
        <begin position="118"/>
        <end position="256"/>
    </location>
</feature>
<protein>
    <submittedName>
        <fullName evidence="5">CAP-Gly domain-containing protein</fullName>
    </submittedName>
</protein>
<feature type="compositionally biased region" description="Polar residues" evidence="2">
    <location>
        <begin position="304"/>
        <end position="322"/>
    </location>
</feature>
<evidence type="ECO:0000256" key="2">
    <source>
        <dbReference type="SAM" id="MobiDB-lite"/>
    </source>
</evidence>
<dbReference type="InterPro" id="IPR000938">
    <property type="entry name" value="CAP-Gly_domain"/>
</dbReference>
<dbReference type="InterPro" id="IPR036859">
    <property type="entry name" value="CAP-Gly_dom_sf"/>
</dbReference>
<dbReference type="WBParaSite" id="maker-uti_cns_0005124-snap-gene-0.4-mRNA-1">
    <property type="protein sequence ID" value="maker-uti_cns_0005124-snap-gene-0.4-mRNA-1"/>
    <property type="gene ID" value="maker-uti_cns_0005124-snap-gene-0.4"/>
</dbReference>
<dbReference type="Gene3D" id="2.30.30.190">
    <property type="entry name" value="CAP Gly-rich-like domain"/>
    <property type="match status" value="1"/>
</dbReference>
<evidence type="ECO:0000256" key="1">
    <source>
        <dbReference type="SAM" id="Coils"/>
    </source>
</evidence>
<feature type="domain" description="CAP-Gly" evidence="3">
    <location>
        <begin position="412"/>
        <end position="446"/>
    </location>
</feature>
<accession>A0A1I8H9M2</accession>
<organism evidence="4 5">
    <name type="scientific">Macrostomum lignano</name>
    <dbReference type="NCBI Taxonomy" id="282301"/>
    <lineage>
        <taxon>Eukaryota</taxon>
        <taxon>Metazoa</taxon>
        <taxon>Spiralia</taxon>
        <taxon>Lophotrochozoa</taxon>
        <taxon>Platyhelminthes</taxon>
        <taxon>Rhabditophora</taxon>
        <taxon>Macrostomorpha</taxon>
        <taxon>Macrostomida</taxon>
        <taxon>Macrostomidae</taxon>
        <taxon>Macrostomum</taxon>
    </lineage>
</organism>
<evidence type="ECO:0000313" key="5">
    <source>
        <dbReference type="WBParaSite" id="maker-uti_cns_0005124-snap-gene-0.4-mRNA-1"/>
    </source>
</evidence>
<feature type="compositionally biased region" description="Low complexity" evidence="2">
    <location>
        <begin position="330"/>
        <end position="346"/>
    </location>
</feature>
<proteinExistence type="predicted"/>
<reference evidence="5" key="1">
    <citation type="submission" date="2016-11" db="UniProtKB">
        <authorList>
            <consortium name="WormBaseParasite"/>
        </authorList>
    </citation>
    <scope>IDENTIFICATION</scope>
</reference>
<dbReference type="PANTHER" id="PTHR18916">
    <property type="entry name" value="DYNACTIN 1-RELATED MICROTUBULE-BINDING"/>
    <property type="match status" value="1"/>
</dbReference>
<feature type="region of interest" description="Disordered" evidence="2">
    <location>
        <begin position="67"/>
        <end position="90"/>
    </location>
</feature>
<dbReference type="SMART" id="SM01052">
    <property type="entry name" value="CAP_GLY"/>
    <property type="match status" value="1"/>
</dbReference>
<dbReference type="Proteomes" id="UP000095280">
    <property type="component" value="Unplaced"/>
</dbReference>
<sequence length="476" mass="53299">MQRAAASPEEAAGLRNQQLLLTKQLRDRQSEINQLKKSLRKTRDKGKFAGFLPLLAAQPVNSRNSELPFQLSTRSPSLPPAPSSRIESRSSSTVAMLGLVEPFVHLEWRRVKELVEPLQRAKDTIADLRGQNENLKEQVRVEVERRAKLEAELQDCEKACNENRALREELAELRRAADDADRLVRSSRRLQRQQADQLLAVKAENARLLKANEAIASLEEEVEALRTLVCDKDAAMQRQVRTMEALKELIQRLRQVHPGVNESIDEFFRASTSEEDDWVEEDEDFERRRLLYSRPKSGAVRMASRSSPTRQPRSVSVTSNRSADWDRQPSQAASRASARAETAVRAGSCEPARSASSLAGPPATALGKKRLDAVASLYVQLGSRVTVEVHGKTETGTVKYVGLAHPAERDKVFVGIRLQSQAGNSDGTFRGVRYFTVPSKTGLFVRAHKILSVFNSRKNCQVSMAECVKTYLKLHQ</sequence>
<dbReference type="PROSITE" id="PS50245">
    <property type="entry name" value="CAP_GLY_2"/>
    <property type="match status" value="1"/>
</dbReference>
<evidence type="ECO:0000259" key="3">
    <source>
        <dbReference type="PROSITE" id="PS50245"/>
    </source>
</evidence>